<keyword evidence="6 10" id="KW-1133">Transmembrane helix</keyword>
<feature type="transmembrane region" description="Helical" evidence="10">
    <location>
        <begin position="305"/>
        <end position="322"/>
    </location>
</feature>
<evidence type="ECO:0000256" key="4">
    <source>
        <dbReference type="ARBA" id="ARBA00022729"/>
    </source>
</evidence>
<evidence type="ECO:0000259" key="11">
    <source>
        <dbReference type="PROSITE" id="PS50836"/>
    </source>
</evidence>
<dbReference type="PANTHER" id="PTHR23130">
    <property type="entry name" value="CYTOCHROME B561 AND DOMON DOMAIN-CONTAINING PROTEIN"/>
    <property type="match status" value="1"/>
</dbReference>
<name>A0ABP0UJ49_9BRYO</name>
<dbReference type="Pfam" id="PF03188">
    <property type="entry name" value="Cytochrom_B561"/>
    <property type="match status" value="1"/>
</dbReference>
<comment type="cofactor">
    <cofactor evidence="8">
        <name>heme b</name>
        <dbReference type="ChEBI" id="CHEBI:60344"/>
    </cofactor>
    <text evidence="8">Binds 2 heme b groups non-covalently.</text>
</comment>
<dbReference type="EMBL" id="OZ019896">
    <property type="protein sequence ID" value="CAK9222797.1"/>
    <property type="molecule type" value="Genomic_DNA"/>
</dbReference>
<dbReference type="SMART" id="SM00665">
    <property type="entry name" value="B561"/>
    <property type="match status" value="1"/>
</dbReference>
<evidence type="ECO:0000256" key="1">
    <source>
        <dbReference type="ARBA" id="ARBA00004370"/>
    </source>
</evidence>
<dbReference type="InterPro" id="IPR045265">
    <property type="entry name" value="AIR12_DOMON"/>
</dbReference>
<evidence type="ECO:0000256" key="8">
    <source>
        <dbReference type="PIRNR" id="PIRNR037471"/>
    </source>
</evidence>
<keyword evidence="2 8" id="KW-0813">Transport</keyword>
<dbReference type="PIRSF" id="PIRSF037471">
    <property type="entry name" value="UCP037471"/>
    <property type="match status" value="1"/>
</dbReference>
<dbReference type="PANTHER" id="PTHR23130:SF199">
    <property type="entry name" value="CYTOCHROME B561 AND DOMON DOMAIN-CONTAINING PROTEIN"/>
    <property type="match status" value="1"/>
</dbReference>
<dbReference type="InterPro" id="IPR017214">
    <property type="entry name" value="UCP037471"/>
</dbReference>
<dbReference type="PROSITE" id="PS50836">
    <property type="entry name" value="DOMON"/>
    <property type="match status" value="1"/>
</dbReference>
<gene>
    <name evidence="13" type="ORF">CSSPTR1EN2_LOCUS16416</name>
</gene>
<evidence type="ECO:0000256" key="5">
    <source>
        <dbReference type="ARBA" id="ARBA00022982"/>
    </source>
</evidence>
<feature type="region of interest" description="Disordered" evidence="9">
    <location>
        <begin position="403"/>
        <end position="424"/>
    </location>
</feature>
<sequence>MLSSPQNKSNFVCSLPPNTSLDSHHTPIICTMIFILQGGSSSPAATAAQSCQTIVSNRRFQTCQQLPQLQATLAWTFYDQSNTIDFAFSDSMINPHGWVGWGINPVTLAMEGTQALIAFQGEYAPTLQTYNLTAATLQGVPLTPGRIELNFTGMSAEMTGADMTIFATLHLRPNQSLELNHVWNQGRSIDISKLVPGAHAMTGGNLLSASSINMATGISTISELPHQKLKNVHGIINAVSWGLLLPLGVMAARYLCRFSGANPWWFYIHVTCQCLGYLLGVVGWALGIKLENYNKSTVHYKHRNLGIAIFTLATLQVLAIILRPRKDRKVRKIWNVYHHAVGYSTIVLIIINIFEGIEILSPGNGWQTAYISVIVVLGSSSIGLEILTWGLWLKHHHHHEPGSKSLEEGLASNGQESQTTTHGK</sequence>
<evidence type="ECO:0000256" key="7">
    <source>
        <dbReference type="ARBA" id="ARBA00023136"/>
    </source>
</evidence>
<accession>A0ABP0UJ49</accession>
<evidence type="ECO:0000256" key="10">
    <source>
        <dbReference type="SAM" id="Phobius"/>
    </source>
</evidence>
<feature type="transmembrane region" description="Helical" evidence="10">
    <location>
        <begin position="264"/>
        <end position="285"/>
    </location>
</feature>
<feature type="domain" description="Cytochrome b561" evidence="12">
    <location>
        <begin position="195"/>
        <end position="393"/>
    </location>
</feature>
<keyword evidence="3 10" id="KW-0812">Transmembrane</keyword>
<dbReference type="Pfam" id="PF04526">
    <property type="entry name" value="DUF568"/>
    <property type="match status" value="1"/>
</dbReference>
<keyword evidence="14" id="KW-1185">Reference proteome</keyword>
<dbReference type="PROSITE" id="PS50939">
    <property type="entry name" value="CYTOCHROME_B561"/>
    <property type="match status" value="1"/>
</dbReference>
<feature type="transmembrane region" description="Helical" evidence="10">
    <location>
        <begin position="369"/>
        <end position="393"/>
    </location>
</feature>
<organism evidence="13 14">
    <name type="scientific">Sphagnum troendelagicum</name>
    <dbReference type="NCBI Taxonomy" id="128251"/>
    <lineage>
        <taxon>Eukaryota</taxon>
        <taxon>Viridiplantae</taxon>
        <taxon>Streptophyta</taxon>
        <taxon>Embryophyta</taxon>
        <taxon>Bryophyta</taxon>
        <taxon>Sphagnophytina</taxon>
        <taxon>Sphagnopsida</taxon>
        <taxon>Sphagnales</taxon>
        <taxon>Sphagnaceae</taxon>
        <taxon>Sphagnum</taxon>
    </lineage>
</organism>
<evidence type="ECO:0000256" key="9">
    <source>
        <dbReference type="SAM" id="MobiDB-lite"/>
    </source>
</evidence>
<dbReference type="Gene3D" id="1.20.120.1770">
    <property type="match status" value="1"/>
</dbReference>
<dbReference type="Proteomes" id="UP001497512">
    <property type="component" value="Chromosome 4"/>
</dbReference>
<evidence type="ECO:0000313" key="14">
    <source>
        <dbReference type="Proteomes" id="UP001497512"/>
    </source>
</evidence>
<keyword evidence="7 8" id="KW-0472">Membrane</keyword>
<feature type="transmembrane region" description="Helical" evidence="10">
    <location>
        <begin position="334"/>
        <end position="354"/>
    </location>
</feature>
<feature type="domain" description="DOMON" evidence="11">
    <location>
        <begin position="69"/>
        <end position="186"/>
    </location>
</feature>
<reference evidence="13" key="1">
    <citation type="submission" date="2024-02" db="EMBL/GenBank/DDBJ databases">
        <authorList>
            <consortium name="ELIXIR-Norway"/>
            <consortium name="Elixir Norway"/>
        </authorList>
    </citation>
    <scope>NUCLEOTIDE SEQUENCE</scope>
</reference>
<keyword evidence="5 8" id="KW-0249">Electron transport</keyword>
<evidence type="ECO:0000259" key="12">
    <source>
        <dbReference type="PROSITE" id="PS50939"/>
    </source>
</evidence>
<feature type="transmembrane region" description="Helical" evidence="10">
    <location>
        <begin position="232"/>
        <end position="252"/>
    </location>
</feature>
<keyword evidence="4" id="KW-0732">Signal</keyword>
<evidence type="ECO:0000256" key="2">
    <source>
        <dbReference type="ARBA" id="ARBA00022448"/>
    </source>
</evidence>
<proteinExistence type="predicted"/>
<dbReference type="InterPro" id="IPR005018">
    <property type="entry name" value="DOMON_domain"/>
</dbReference>
<evidence type="ECO:0000313" key="13">
    <source>
        <dbReference type="EMBL" id="CAK9222797.1"/>
    </source>
</evidence>
<protein>
    <recommendedName>
        <fullName evidence="8">Cytochrome b561 and DOMON domain-containing protein</fullName>
    </recommendedName>
</protein>
<dbReference type="InterPro" id="IPR006593">
    <property type="entry name" value="Cyt_b561/ferric_Rdtase_TM"/>
</dbReference>
<dbReference type="CDD" id="cd09629">
    <property type="entry name" value="DOMON_CIL1_like"/>
    <property type="match status" value="1"/>
</dbReference>
<feature type="compositionally biased region" description="Polar residues" evidence="9">
    <location>
        <begin position="412"/>
        <end position="424"/>
    </location>
</feature>
<evidence type="ECO:0000256" key="3">
    <source>
        <dbReference type="ARBA" id="ARBA00022692"/>
    </source>
</evidence>
<evidence type="ECO:0000256" key="6">
    <source>
        <dbReference type="ARBA" id="ARBA00022989"/>
    </source>
</evidence>
<comment type="subcellular location">
    <subcellularLocation>
        <location evidence="1">Membrane</location>
    </subcellularLocation>
</comment>
<dbReference type="CDD" id="cd08760">
    <property type="entry name" value="Cyt_b561_FRRS1_like"/>
    <property type="match status" value="1"/>
</dbReference>